<feature type="compositionally biased region" description="Basic and acidic residues" evidence="1">
    <location>
        <begin position="85"/>
        <end position="97"/>
    </location>
</feature>
<protein>
    <submittedName>
        <fullName evidence="2">Uncharacterized protein</fullName>
    </submittedName>
</protein>
<feature type="region of interest" description="Disordered" evidence="1">
    <location>
        <begin position="75"/>
        <end position="117"/>
    </location>
</feature>
<organism evidence="2 3">
    <name type="scientific">Kingdonia uniflora</name>
    <dbReference type="NCBI Taxonomy" id="39325"/>
    <lineage>
        <taxon>Eukaryota</taxon>
        <taxon>Viridiplantae</taxon>
        <taxon>Streptophyta</taxon>
        <taxon>Embryophyta</taxon>
        <taxon>Tracheophyta</taxon>
        <taxon>Spermatophyta</taxon>
        <taxon>Magnoliopsida</taxon>
        <taxon>Ranunculales</taxon>
        <taxon>Circaeasteraceae</taxon>
        <taxon>Kingdonia</taxon>
    </lineage>
</organism>
<dbReference type="Proteomes" id="UP000541444">
    <property type="component" value="Unassembled WGS sequence"/>
</dbReference>
<comment type="caution">
    <text evidence="2">The sequence shown here is derived from an EMBL/GenBank/DDBJ whole genome shotgun (WGS) entry which is preliminary data.</text>
</comment>
<reference evidence="2 3" key="1">
    <citation type="journal article" date="2020" name="IScience">
        <title>Genome Sequencing of the Endangered Kingdonia uniflora (Circaeasteraceae, Ranunculales) Reveals Potential Mechanisms of Evolutionary Specialization.</title>
        <authorList>
            <person name="Sun Y."/>
            <person name="Deng T."/>
            <person name="Zhang A."/>
            <person name="Moore M.J."/>
            <person name="Landis J.B."/>
            <person name="Lin N."/>
            <person name="Zhang H."/>
            <person name="Zhang X."/>
            <person name="Huang J."/>
            <person name="Zhang X."/>
            <person name="Sun H."/>
            <person name="Wang H."/>
        </authorList>
    </citation>
    <scope>NUCLEOTIDE SEQUENCE [LARGE SCALE GENOMIC DNA]</scope>
    <source>
        <strain evidence="2">TB1705</strain>
        <tissue evidence="2">Leaf</tissue>
    </source>
</reference>
<gene>
    <name evidence="2" type="ORF">GIB67_011978</name>
</gene>
<evidence type="ECO:0000313" key="3">
    <source>
        <dbReference type="Proteomes" id="UP000541444"/>
    </source>
</evidence>
<dbReference type="EMBL" id="JACGCM010001854">
    <property type="protein sequence ID" value="KAF6148203.1"/>
    <property type="molecule type" value="Genomic_DNA"/>
</dbReference>
<evidence type="ECO:0000313" key="2">
    <source>
        <dbReference type="EMBL" id="KAF6148203.1"/>
    </source>
</evidence>
<name>A0A7J7M009_9MAGN</name>
<dbReference type="AlphaFoldDB" id="A0A7J7M009"/>
<accession>A0A7J7M009</accession>
<proteinExistence type="predicted"/>
<evidence type="ECO:0000256" key="1">
    <source>
        <dbReference type="SAM" id="MobiDB-lite"/>
    </source>
</evidence>
<sequence length="273" mass="30543">MEEACIVYRPEEEANLAMHFISSVKEGCVSKILETQIAYELREEEIQLGGSYRVGLSSAGVASIDQFNVAPRDVKVSDEEGTETDVDHEPQASDREGSGGGEEDFEEEEDVKKTRDKDVQMIRADLAKEREEVMALQKTTFESDVQEQIKYARMAMEVEHAKVLEEVRAEAIRDNLEVCKKIKANFVGQFEEMEKRKKNYKKLVAVGNQFFLDSDPEDEVLEMPEVPEVPEAPEALEASMVTIPKGILAEELLDELTSGVLVKVDAAISPPVD</sequence>
<keyword evidence="3" id="KW-1185">Reference proteome</keyword>